<gene>
    <name evidence="18" type="ORF">FSP39_023548</name>
</gene>
<feature type="active site" description="Proton acceptor" evidence="11">
    <location>
        <position position="310"/>
    </location>
</feature>
<dbReference type="Pfam" id="PF01433">
    <property type="entry name" value="Peptidase_M1"/>
    <property type="match status" value="1"/>
</dbReference>
<dbReference type="GO" id="GO:0006508">
    <property type="term" value="P:proteolysis"/>
    <property type="evidence" value="ECO:0007669"/>
    <property type="project" value="UniProtKB-KW"/>
</dbReference>
<dbReference type="FunFam" id="2.60.40.1910:FF:000002">
    <property type="entry name" value="Aminopeptidase"/>
    <property type="match status" value="1"/>
</dbReference>
<dbReference type="PRINTS" id="PR00756">
    <property type="entry name" value="ALADIPTASE"/>
</dbReference>
<dbReference type="AlphaFoldDB" id="A0AA88Y7R5"/>
<keyword evidence="7 14" id="KW-0378">Hydrolase</keyword>
<dbReference type="GO" id="GO:0005615">
    <property type="term" value="C:extracellular space"/>
    <property type="evidence" value="ECO:0007669"/>
    <property type="project" value="TreeGrafter"/>
</dbReference>
<reference evidence="18" key="1">
    <citation type="submission" date="2019-08" db="EMBL/GenBank/DDBJ databases">
        <title>The improved chromosome-level genome for the pearl oyster Pinctada fucata martensii using PacBio sequencing and Hi-C.</title>
        <authorList>
            <person name="Zheng Z."/>
        </authorList>
    </citation>
    <scope>NUCLEOTIDE SEQUENCE</scope>
    <source>
        <strain evidence="18">ZZ-2019</strain>
        <tissue evidence="18">Adductor muscle</tissue>
    </source>
</reference>
<feature type="binding site" evidence="12">
    <location>
        <position position="309"/>
    </location>
    <ligand>
        <name>Zn(2+)</name>
        <dbReference type="ChEBI" id="CHEBI:29105"/>
        <note>catalytic</note>
    </ligand>
</feature>
<dbReference type="FunFam" id="1.10.390.10:FF:000001">
    <property type="entry name" value="Aminopeptidase"/>
    <property type="match status" value="1"/>
</dbReference>
<evidence type="ECO:0000259" key="15">
    <source>
        <dbReference type="Pfam" id="PF01433"/>
    </source>
</evidence>
<dbReference type="Proteomes" id="UP001186944">
    <property type="component" value="Unassembled WGS sequence"/>
</dbReference>
<evidence type="ECO:0000256" key="9">
    <source>
        <dbReference type="ARBA" id="ARBA00023049"/>
    </source>
</evidence>
<organism evidence="18 19">
    <name type="scientific">Pinctada imbricata</name>
    <name type="common">Atlantic pearl-oyster</name>
    <name type="synonym">Pinctada martensii</name>
    <dbReference type="NCBI Taxonomy" id="66713"/>
    <lineage>
        <taxon>Eukaryota</taxon>
        <taxon>Metazoa</taxon>
        <taxon>Spiralia</taxon>
        <taxon>Lophotrochozoa</taxon>
        <taxon>Mollusca</taxon>
        <taxon>Bivalvia</taxon>
        <taxon>Autobranchia</taxon>
        <taxon>Pteriomorphia</taxon>
        <taxon>Pterioida</taxon>
        <taxon>Pterioidea</taxon>
        <taxon>Pteriidae</taxon>
        <taxon>Pinctada</taxon>
    </lineage>
</organism>
<evidence type="ECO:0000256" key="13">
    <source>
        <dbReference type="PIRSR" id="PIRSR634016-4"/>
    </source>
</evidence>
<keyword evidence="9 14" id="KW-0482">Metalloprotease</keyword>
<dbReference type="FunFam" id="1.25.50.20:FF:000002">
    <property type="entry name" value="Aminopeptidase"/>
    <property type="match status" value="1"/>
</dbReference>
<dbReference type="FunFam" id="2.60.40.1730:FF:000002">
    <property type="entry name" value="Aminopeptidase"/>
    <property type="match status" value="1"/>
</dbReference>
<evidence type="ECO:0000256" key="10">
    <source>
        <dbReference type="ARBA" id="ARBA00052895"/>
    </source>
</evidence>
<dbReference type="Pfam" id="PF11838">
    <property type="entry name" value="ERAP1_C"/>
    <property type="match status" value="1"/>
</dbReference>
<dbReference type="InterPro" id="IPR045357">
    <property type="entry name" value="Aminopeptidase_N-like_N"/>
</dbReference>
<evidence type="ECO:0000256" key="3">
    <source>
        <dbReference type="ARBA" id="ARBA00022438"/>
    </source>
</evidence>
<comment type="similarity">
    <text evidence="2 14">Belongs to the peptidase M1 family.</text>
</comment>
<evidence type="ECO:0000256" key="8">
    <source>
        <dbReference type="ARBA" id="ARBA00022833"/>
    </source>
</evidence>
<feature type="binding site" evidence="12">
    <location>
        <position position="313"/>
    </location>
    <ligand>
        <name>Zn(2+)</name>
        <dbReference type="ChEBI" id="CHEBI:29105"/>
        <note>catalytic</note>
    </ligand>
</feature>
<evidence type="ECO:0000259" key="16">
    <source>
        <dbReference type="Pfam" id="PF11838"/>
    </source>
</evidence>
<keyword evidence="3 14" id="KW-0031">Aminopeptidase</keyword>
<accession>A0AA88Y7R5</accession>
<dbReference type="Gene3D" id="2.60.40.1730">
    <property type="entry name" value="tricorn interacting facor f3 domain"/>
    <property type="match status" value="1"/>
</dbReference>
<dbReference type="Gene3D" id="1.25.50.20">
    <property type="match status" value="1"/>
</dbReference>
<dbReference type="InterPro" id="IPR050344">
    <property type="entry name" value="Peptidase_M1_aminopeptidases"/>
</dbReference>
<feature type="binding site" evidence="12">
    <location>
        <position position="332"/>
    </location>
    <ligand>
        <name>Zn(2+)</name>
        <dbReference type="ChEBI" id="CHEBI:29105"/>
        <note>catalytic</note>
    </ligand>
</feature>
<dbReference type="SUPFAM" id="SSF55486">
    <property type="entry name" value="Metalloproteases ('zincins'), catalytic domain"/>
    <property type="match status" value="1"/>
</dbReference>
<dbReference type="GO" id="GO:0008270">
    <property type="term" value="F:zinc ion binding"/>
    <property type="evidence" value="ECO:0007669"/>
    <property type="project" value="UniProtKB-UniRule"/>
</dbReference>
<feature type="site" description="Transition state stabilizer" evidence="13">
    <location>
        <position position="395"/>
    </location>
</feature>
<dbReference type="EC" id="3.4.11.-" evidence="14"/>
<dbReference type="InterPro" id="IPR027268">
    <property type="entry name" value="Peptidase_M4/M1_CTD_sf"/>
</dbReference>
<evidence type="ECO:0000256" key="14">
    <source>
        <dbReference type="RuleBase" id="RU364040"/>
    </source>
</evidence>
<comment type="cofactor">
    <cofactor evidence="12 14">
        <name>Zn(2+)</name>
        <dbReference type="ChEBI" id="CHEBI:29105"/>
    </cofactor>
    <text evidence="12 14">Binds 1 zinc ion per subunit.</text>
</comment>
<feature type="domain" description="Aminopeptidase N-like N-terminal" evidence="17">
    <location>
        <begin position="15"/>
        <end position="202"/>
    </location>
</feature>
<evidence type="ECO:0000256" key="4">
    <source>
        <dbReference type="ARBA" id="ARBA00022490"/>
    </source>
</evidence>
<dbReference type="EMBL" id="VSWD01000008">
    <property type="protein sequence ID" value="KAK3096131.1"/>
    <property type="molecule type" value="Genomic_DNA"/>
</dbReference>
<dbReference type="GO" id="GO:0005737">
    <property type="term" value="C:cytoplasm"/>
    <property type="evidence" value="ECO:0007669"/>
    <property type="project" value="UniProtKB-SubCell"/>
</dbReference>
<dbReference type="CDD" id="cd09601">
    <property type="entry name" value="M1_APN-Q_like"/>
    <property type="match status" value="1"/>
</dbReference>
<dbReference type="Pfam" id="PF17900">
    <property type="entry name" value="Peptidase_M1_N"/>
    <property type="match status" value="1"/>
</dbReference>
<evidence type="ECO:0000313" key="19">
    <source>
        <dbReference type="Proteomes" id="UP001186944"/>
    </source>
</evidence>
<keyword evidence="19" id="KW-1185">Reference proteome</keyword>
<protein>
    <recommendedName>
        <fullName evidence="14">Aminopeptidase</fullName>
        <ecNumber evidence="14">3.4.11.-</ecNumber>
    </recommendedName>
</protein>
<dbReference type="InterPro" id="IPR042097">
    <property type="entry name" value="Aminopeptidase_N-like_N_sf"/>
</dbReference>
<evidence type="ECO:0000256" key="5">
    <source>
        <dbReference type="ARBA" id="ARBA00022670"/>
    </source>
</evidence>
<keyword evidence="6 12" id="KW-0479">Metal-binding</keyword>
<evidence type="ECO:0000256" key="6">
    <source>
        <dbReference type="ARBA" id="ARBA00022723"/>
    </source>
</evidence>
<dbReference type="GO" id="GO:0016285">
    <property type="term" value="F:alanyl aminopeptidase activity"/>
    <property type="evidence" value="ECO:0007669"/>
    <property type="project" value="UniProtKB-EC"/>
</dbReference>
<evidence type="ECO:0000313" key="18">
    <source>
        <dbReference type="EMBL" id="KAK3096131.1"/>
    </source>
</evidence>
<dbReference type="InterPro" id="IPR014782">
    <property type="entry name" value="Peptidase_M1_dom"/>
</dbReference>
<dbReference type="PANTHER" id="PTHR11533">
    <property type="entry name" value="PROTEASE M1 ZINC METALLOPROTEASE"/>
    <property type="match status" value="1"/>
</dbReference>
<feature type="domain" description="Peptidase M1 membrane alanine aminopeptidase" evidence="15">
    <location>
        <begin position="237"/>
        <end position="454"/>
    </location>
</feature>
<keyword evidence="5 14" id="KW-0645">Protease</keyword>
<evidence type="ECO:0000256" key="2">
    <source>
        <dbReference type="ARBA" id="ARBA00010136"/>
    </source>
</evidence>
<dbReference type="InterPro" id="IPR001930">
    <property type="entry name" value="Peptidase_M1"/>
</dbReference>
<sequence length="866" mass="97487">MSGKKEFSRLPTDLKPTNYILSLQPNLKDFTFKGSEVIEVKVEKATPTVILNSADIEVQSAVYSAGGSGDTNIKASVEYNKDHEKVTLTFPSDLQVGTGRLQLEFTGELNDKMKGFYRSKYSSPEGEERYCAVTQFEATDARRAFPCWDEPAVKATFDVTLVVPKDRVALSNMPVKSESASETDPNLKVVTYERTPIMSTYLLAFIVGEYDYVEDKDSDGVLVRVYTPVGKKQQGDFALKVAVKTLPFYKNYFKIAYPLPKMDLIAIADFAAGAMENWGLVTYRETALLIDPENSSAKTKQWVALVVGHEIAHQWFGNLVTMEWWTHLWLNEGFASWIEYLCVDHCFPEFDIWTQFVNADLGRALELDALHNSHPIEVPVGHPDEVDEIFDAISYSKGASVIRMLHDYIGDEDFRKGMNQYLTKFKYSNAFTEDLWDSLQDASGKPVHKVMNTWTKQMGYPVIKVTERQDGDKRVMTLSQEKFCADGKQPEGTSSYEWMVPVTIMSKSKDVKKVLLEKPSMEVTLDNVKAGDWVKVNSGTVGVYRVQYTSESLERFIPAIKDKSLPATDRLGLQSDLFALARAGMVSAVDVLKVAEAYINEDNYTVWSDLGMSLGGVGIILQNTDSYDKYKAFTRKLFKPVADSVGWDPKADEGPLVAMLRDLALGKLGRSNDEATVAEARKRFDAHVAGTTTLSADLKSPVYSIVMSNGDQEAYDKMMKLYDGADMQEEKVRISRLLGSIKDVNLKKKVLEFAMSDKVRSQDTVFVISGVTNTVEGRELVWQFVQDNWSTLIERYSGGFLLSRLVKIATENFITDERAKEIEKFFAAHPAPAAERTIQQSVENIRLNEKWMNENATRVTEFLKSY</sequence>
<keyword evidence="4" id="KW-0963">Cytoplasm</keyword>
<comment type="subcellular location">
    <subcellularLocation>
        <location evidence="1">Cytoplasm</location>
    </subcellularLocation>
</comment>
<dbReference type="InterPro" id="IPR024571">
    <property type="entry name" value="ERAP1-like_C_dom"/>
</dbReference>
<dbReference type="Gene3D" id="1.10.390.10">
    <property type="entry name" value="Neutral Protease Domain 2"/>
    <property type="match status" value="1"/>
</dbReference>
<proteinExistence type="inferred from homology"/>
<evidence type="ECO:0000256" key="11">
    <source>
        <dbReference type="PIRSR" id="PIRSR634016-1"/>
    </source>
</evidence>
<feature type="domain" description="ERAP1-like C-terminal" evidence="16">
    <location>
        <begin position="533"/>
        <end position="846"/>
    </location>
</feature>
<dbReference type="InterPro" id="IPR034016">
    <property type="entry name" value="M1_APN-typ"/>
</dbReference>
<dbReference type="GO" id="GO:0016020">
    <property type="term" value="C:membrane"/>
    <property type="evidence" value="ECO:0007669"/>
    <property type="project" value="TreeGrafter"/>
</dbReference>
<evidence type="ECO:0000256" key="1">
    <source>
        <dbReference type="ARBA" id="ARBA00004496"/>
    </source>
</evidence>
<dbReference type="Gene3D" id="2.60.40.1910">
    <property type="match status" value="1"/>
</dbReference>
<evidence type="ECO:0000256" key="12">
    <source>
        <dbReference type="PIRSR" id="PIRSR634016-3"/>
    </source>
</evidence>
<evidence type="ECO:0000259" key="17">
    <source>
        <dbReference type="Pfam" id="PF17900"/>
    </source>
</evidence>
<name>A0AA88Y7R5_PINIB</name>
<dbReference type="GO" id="GO:0043171">
    <property type="term" value="P:peptide catabolic process"/>
    <property type="evidence" value="ECO:0007669"/>
    <property type="project" value="TreeGrafter"/>
</dbReference>
<comment type="caution">
    <text evidence="18">The sequence shown here is derived from an EMBL/GenBank/DDBJ whole genome shotgun (WGS) entry which is preliminary data.</text>
</comment>
<comment type="catalytic activity">
    <reaction evidence="10">
        <text>Release of an N-terminal amino acid, preferentially alanine, from a wide range of peptides, amides and arylamides.</text>
        <dbReference type="EC" id="3.4.11.14"/>
    </reaction>
</comment>
<dbReference type="PANTHER" id="PTHR11533:SF174">
    <property type="entry name" value="PUROMYCIN-SENSITIVE AMINOPEPTIDASE-RELATED"/>
    <property type="match status" value="1"/>
</dbReference>
<keyword evidence="8 12" id="KW-0862">Zinc</keyword>
<evidence type="ECO:0000256" key="7">
    <source>
        <dbReference type="ARBA" id="ARBA00022801"/>
    </source>
</evidence>
<dbReference type="GO" id="GO:0070006">
    <property type="term" value="F:metalloaminopeptidase activity"/>
    <property type="evidence" value="ECO:0007669"/>
    <property type="project" value="TreeGrafter"/>
</dbReference>
<dbReference type="GO" id="GO:0042277">
    <property type="term" value="F:peptide binding"/>
    <property type="evidence" value="ECO:0007669"/>
    <property type="project" value="TreeGrafter"/>
</dbReference>
<dbReference type="SUPFAM" id="SSF63737">
    <property type="entry name" value="Leukotriene A4 hydrolase N-terminal domain"/>
    <property type="match status" value="1"/>
</dbReference>